<feature type="transmembrane region" description="Helical" evidence="1">
    <location>
        <begin position="158"/>
        <end position="179"/>
    </location>
</feature>
<sequence>MSRNVSIEYLKAVLVSVMVFTHSFALLGTLIPGNIGSQAYYLFSVIGTLIVFSGFIFCFGYASYHAYLSKPFAQVRHNLITTAKNQLISYYISALLAVAALPILGRANGVVQLSDVGAVLGFTYIAPYSEFMLAYFLITVITLLLFKPLVALSASPLAMFITGLLSLVATVLIPYDLFIDNPLGLFVGSRSYAAFPLVQYGVFYVMGLYFARFAIVWKWPIAVMAVAGTLFFGLIYLKTGSFPVRFPPSIGWICGSWGILYGLYLLINWGVAKGFTSPLLLMMGGNTLLFLLLSNMILFALSSRFKTTPLGAMLIGIAVLMACCYMVQITRKPSPIKQPSTPVIEPTELT</sequence>
<name>A0ABS3JS89_9BACT</name>
<feature type="transmembrane region" description="Helical" evidence="1">
    <location>
        <begin position="307"/>
        <end position="327"/>
    </location>
</feature>
<feature type="transmembrane region" description="Helical" evidence="1">
    <location>
        <begin position="125"/>
        <end position="146"/>
    </location>
</feature>
<feature type="transmembrane region" description="Helical" evidence="1">
    <location>
        <begin position="191"/>
        <end position="210"/>
    </location>
</feature>
<feature type="transmembrane region" description="Helical" evidence="1">
    <location>
        <begin position="88"/>
        <end position="105"/>
    </location>
</feature>
<keyword evidence="3" id="KW-1185">Reference proteome</keyword>
<keyword evidence="1" id="KW-0472">Membrane</keyword>
<feature type="transmembrane region" description="Helical" evidence="1">
    <location>
        <begin position="39"/>
        <end position="67"/>
    </location>
</feature>
<reference evidence="2 3" key="1">
    <citation type="submission" date="2021-03" db="EMBL/GenBank/DDBJ databases">
        <title>Fibrella sp. HMF5405 genome sequencing and assembly.</title>
        <authorList>
            <person name="Kang H."/>
            <person name="Kim H."/>
            <person name="Bae S."/>
            <person name="Joh K."/>
        </authorList>
    </citation>
    <scope>NUCLEOTIDE SEQUENCE [LARGE SCALE GENOMIC DNA]</scope>
    <source>
        <strain evidence="2 3">HMF5405</strain>
    </source>
</reference>
<proteinExistence type="predicted"/>
<dbReference type="Proteomes" id="UP000664628">
    <property type="component" value="Unassembled WGS sequence"/>
</dbReference>
<evidence type="ECO:0000256" key="1">
    <source>
        <dbReference type="SAM" id="Phobius"/>
    </source>
</evidence>
<feature type="transmembrane region" description="Helical" evidence="1">
    <location>
        <begin position="279"/>
        <end position="301"/>
    </location>
</feature>
<dbReference type="RefSeq" id="WP_207332194.1">
    <property type="nucleotide sequence ID" value="NZ_JAFMYW010000010.1"/>
</dbReference>
<evidence type="ECO:0000313" key="3">
    <source>
        <dbReference type="Proteomes" id="UP000664628"/>
    </source>
</evidence>
<accession>A0ABS3JS89</accession>
<feature type="transmembrane region" description="Helical" evidence="1">
    <location>
        <begin position="12"/>
        <end position="33"/>
    </location>
</feature>
<gene>
    <name evidence="2" type="ORF">J2I46_26930</name>
</gene>
<organism evidence="2 3">
    <name type="scientific">Fibrella forsythiae</name>
    <dbReference type="NCBI Taxonomy" id="2817061"/>
    <lineage>
        <taxon>Bacteria</taxon>
        <taxon>Pseudomonadati</taxon>
        <taxon>Bacteroidota</taxon>
        <taxon>Cytophagia</taxon>
        <taxon>Cytophagales</taxon>
        <taxon>Spirosomataceae</taxon>
        <taxon>Fibrella</taxon>
    </lineage>
</organism>
<dbReference type="EMBL" id="JAFMYW010000010">
    <property type="protein sequence ID" value="MBO0952246.1"/>
    <property type="molecule type" value="Genomic_DNA"/>
</dbReference>
<feature type="transmembrane region" description="Helical" evidence="1">
    <location>
        <begin position="249"/>
        <end position="267"/>
    </location>
</feature>
<evidence type="ECO:0000313" key="2">
    <source>
        <dbReference type="EMBL" id="MBO0952246.1"/>
    </source>
</evidence>
<keyword evidence="1" id="KW-0812">Transmembrane</keyword>
<feature type="transmembrane region" description="Helical" evidence="1">
    <location>
        <begin position="217"/>
        <end position="237"/>
    </location>
</feature>
<protein>
    <recommendedName>
        <fullName evidence="4">Acyltransferase</fullName>
    </recommendedName>
</protein>
<evidence type="ECO:0008006" key="4">
    <source>
        <dbReference type="Google" id="ProtNLM"/>
    </source>
</evidence>
<keyword evidence="1" id="KW-1133">Transmembrane helix</keyword>
<comment type="caution">
    <text evidence="2">The sequence shown here is derived from an EMBL/GenBank/DDBJ whole genome shotgun (WGS) entry which is preliminary data.</text>
</comment>